<keyword evidence="10" id="KW-1185">Reference proteome</keyword>
<feature type="transmembrane region" description="Helical" evidence="7">
    <location>
        <begin position="281"/>
        <end position="308"/>
    </location>
</feature>
<comment type="subcellular location">
    <subcellularLocation>
        <location evidence="1">Cell membrane</location>
        <topology evidence="1">Multi-pass membrane protein</topology>
    </subcellularLocation>
</comment>
<evidence type="ECO:0000256" key="2">
    <source>
        <dbReference type="ARBA" id="ARBA00022448"/>
    </source>
</evidence>
<comment type="caution">
    <text evidence="9">The sequence shown here is derived from an EMBL/GenBank/DDBJ whole genome shotgun (WGS) entry which is preliminary data.</text>
</comment>
<sequence length="450" mass="49182">MSKTNGSENNLKWWQLSLFGVGSTIGTGFFLGSSISIIKSGPAVLLLFIIAALGTYLVFDGLARMTAQEPLEGAFRSYAKKAYGAWAGFTSGWVYWASEMLIMGSQLTALSIFTRFWFPDVPLWIFASFYAALGLIVILFGAKGVNRFENIFALIKVAAILMFIIIALAAIMGLFDVSKPIYVPNTMDKIFPFSIVQVWSALLLVFYAFGGVEVTGLMAAQLKNPEEAPKAGKVMVGLITIIYLISITLAVIMVKQGEFSVEESPFVTALKNYQFPYVEHIFNAALIIAGFSTMVAALFGVTTVLVTLAKDGDAPKVFAKKGKLKVPTLTFILSMFGLLASIILSLLMPDTIYEYITTAAGLMLLFNWLFILLSARKLLPGTAMKNVKYILGLIIILLAVFGTLFSDSSRPGFFISIGFVSIIVIILFIRGKVSKKDKQDSGNESLFKKL</sequence>
<feature type="transmembrane region" description="Helical" evidence="7">
    <location>
        <begin position="355"/>
        <end position="375"/>
    </location>
</feature>
<gene>
    <name evidence="9" type="ORF">IMZ08_01515</name>
</gene>
<evidence type="ECO:0000256" key="6">
    <source>
        <dbReference type="ARBA" id="ARBA00023136"/>
    </source>
</evidence>
<keyword evidence="3 7" id="KW-0812">Transmembrane</keyword>
<keyword evidence="6 7" id="KW-0472">Membrane</keyword>
<feature type="transmembrane region" description="Helical" evidence="7">
    <location>
        <begin position="154"/>
        <end position="175"/>
    </location>
</feature>
<feature type="transmembrane region" description="Helical" evidence="7">
    <location>
        <begin position="387"/>
        <end position="405"/>
    </location>
</feature>
<feature type="transmembrane region" description="Helical" evidence="7">
    <location>
        <begin position="195"/>
        <end position="222"/>
    </location>
</feature>
<evidence type="ECO:0000256" key="1">
    <source>
        <dbReference type="ARBA" id="ARBA00004651"/>
    </source>
</evidence>
<keyword evidence="4" id="KW-0029">Amino-acid transport</keyword>
<keyword evidence="5 7" id="KW-1133">Transmembrane helix</keyword>
<dbReference type="PANTHER" id="PTHR43495">
    <property type="entry name" value="GABA PERMEASE"/>
    <property type="match status" value="1"/>
</dbReference>
<feature type="transmembrane region" description="Helical" evidence="7">
    <location>
        <begin position="44"/>
        <end position="63"/>
    </location>
</feature>
<feature type="domain" description="Amino acid permease/ SLC12A" evidence="8">
    <location>
        <begin position="17"/>
        <end position="405"/>
    </location>
</feature>
<feature type="transmembrane region" description="Helical" evidence="7">
    <location>
        <begin position="83"/>
        <end position="103"/>
    </location>
</feature>
<feature type="transmembrane region" description="Helical" evidence="7">
    <location>
        <begin position="329"/>
        <end position="349"/>
    </location>
</feature>
<proteinExistence type="predicted"/>
<evidence type="ECO:0000256" key="7">
    <source>
        <dbReference type="SAM" id="Phobius"/>
    </source>
</evidence>
<evidence type="ECO:0000256" key="4">
    <source>
        <dbReference type="ARBA" id="ARBA00022970"/>
    </source>
</evidence>
<name>A0ABR9QE53_9BACI</name>
<accession>A0ABR9QE53</accession>
<evidence type="ECO:0000256" key="3">
    <source>
        <dbReference type="ARBA" id="ARBA00022692"/>
    </source>
</evidence>
<protein>
    <submittedName>
        <fullName evidence="9">Amino acid permease</fullName>
    </submittedName>
</protein>
<dbReference type="Pfam" id="PF00324">
    <property type="entry name" value="AA_permease"/>
    <property type="match status" value="1"/>
</dbReference>
<feature type="transmembrane region" description="Helical" evidence="7">
    <location>
        <begin position="411"/>
        <end position="429"/>
    </location>
</feature>
<feature type="transmembrane region" description="Helical" evidence="7">
    <location>
        <begin position="16"/>
        <end position="38"/>
    </location>
</feature>
<dbReference type="Gene3D" id="1.20.1740.10">
    <property type="entry name" value="Amino acid/polyamine transporter I"/>
    <property type="match status" value="1"/>
</dbReference>
<keyword evidence="2" id="KW-0813">Transport</keyword>
<feature type="transmembrane region" description="Helical" evidence="7">
    <location>
        <begin position="123"/>
        <end position="142"/>
    </location>
</feature>
<organism evidence="9 10">
    <name type="scientific">Litchfieldia luteola</name>
    <dbReference type="NCBI Taxonomy" id="682179"/>
    <lineage>
        <taxon>Bacteria</taxon>
        <taxon>Bacillati</taxon>
        <taxon>Bacillota</taxon>
        <taxon>Bacilli</taxon>
        <taxon>Bacillales</taxon>
        <taxon>Bacillaceae</taxon>
        <taxon>Litchfieldia</taxon>
    </lineage>
</organism>
<evidence type="ECO:0000256" key="5">
    <source>
        <dbReference type="ARBA" id="ARBA00022989"/>
    </source>
</evidence>
<evidence type="ECO:0000313" key="10">
    <source>
        <dbReference type="Proteomes" id="UP001516662"/>
    </source>
</evidence>
<dbReference type="PANTHER" id="PTHR43495:SF5">
    <property type="entry name" value="GAMMA-AMINOBUTYRIC ACID PERMEASE"/>
    <property type="match status" value="1"/>
</dbReference>
<dbReference type="InterPro" id="IPR004841">
    <property type="entry name" value="AA-permease/SLC12A_dom"/>
</dbReference>
<reference evidence="9 10" key="1">
    <citation type="submission" date="2020-10" db="EMBL/GenBank/DDBJ databases">
        <title>Bacillus sp. HD4P25, an endophyte from a halophyte.</title>
        <authorList>
            <person name="Sun J.-Q."/>
        </authorList>
    </citation>
    <scope>NUCLEOTIDE SEQUENCE [LARGE SCALE GENOMIC DNA]</scope>
    <source>
        <strain evidence="9 10">YIM 93174</strain>
    </source>
</reference>
<dbReference type="RefSeq" id="WP_193534229.1">
    <property type="nucleotide sequence ID" value="NZ_JADCLJ010000006.1"/>
</dbReference>
<dbReference type="Proteomes" id="UP001516662">
    <property type="component" value="Unassembled WGS sequence"/>
</dbReference>
<evidence type="ECO:0000313" key="9">
    <source>
        <dbReference type="EMBL" id="MBE4906733.1"/>
    </source>
</evidence>
<evidence type="ECO:0000259" key="8">
    <source>
        <dbReference type="Pfam" id="PF00324"/>
    </source>
</evidence>
<dbReference type="EMBL" id="JADCLJ010000006">
    <property type="protein sequence ID" value="MBE4906733.1"/>
    <property type="molecule type" value="Genomic_DNA"/>
</dbReference>
<dbReference type="PIRSF" id="PIRSF006060">
    <property type="entry name" value="AA_transporter"/>
    <property type="match status" value="1"/>
</dbReference>
<feature type="transmembrane region" description="Helical" evidence="7">
    <location>
        <begin position="234"/>
        <end position="254"/>
    </location>
</feature>